<reference evidence="2 3" key="2">
    <citation type="submission" date="2010-03" db="EMBL/GenBank/DDBJ databases">
        <authorList>
            <person name="Pajon A."/>
        </authorList>
    </citation>
    <scope>NUCLEOTIDE SEQUENCE [LARGE SCALE GENOMIC DNA]</scope>
    <source>
        <strain evidence="2 3">L2-14</strain>
    </source>
</reference>
<dbReference type="AlphaFoldDB" id="D4M112"/>
<organism evidence="2 3">
    <name type="scientific">[Ruminococcus] torques L2-14</name>
    <dbReference type="NCBI Taxonomy" id="657313"/>
    <lineage>
        <taxon>Bacteria</taxon>
        <taxon>Bacillati</taxon>
        <taxon>Bacillota</taxon>
        <taxon>Clostridia</taxon>
        <taxon>Lachnospirales</taxon>
        <taxon>Lachnospiraceae</taxon>
        <taxon>Mediterraneibacter</taxon>
    </lineage>
</organism>
<reference evidence="2 3" key="1">
    <citation type="submission" date="2010-03" db="EMBL/GenBank/DDBJ databases">
        <title>The genome sequence of Ruminococcus torques L2-14.</title>
        <authorList>
            <consortium name="metaHIT consortium -- http://www.metahit.eu/"/>
            <person name="Pajon A."/>
            <person name="Turner K."/>
            <person name="Parkhill J."/>
            <person name="Duncan S."/>
            <person name="Flint H."/>
        </authorList>
    </citation>
    <scope>NUCLEOTIDE SEQUENCE [LARGE SCALE GENOMIC DNA]</scope>
    <source>
        <strain evidence="2 3">L2-14</strain>
    </source>
</reference>
<proteinExistence type="predicted"/>
<dbReference type="PATRIC" id="fig|657313.3.peg.904"/>
<evidence type="ECO:0000313" key="2">
    <source>
        <dbReference type="EMBL" id="CBL24924.1"/>
    </source>
</evidence>
<accession>D4M112</accession>
<dbReference type="EMBL" id="FP929055">
    <property type="protein sequence ID" value="CBL24924.1"/>
    <property type="molecule type" value="Genomic_DNA"/>
</dbReference>
<dbReference type="HOGENOM" id="CLU_2587593_0_0_9"/>
<name>D4M112_9FIRM</name>
<dbReference type="Proteomes" id="UP000008956">
    <property type="component" value="Chromosome"/>
</dbReference>
<evidence type="ECO:0000313" key="3">
    <source>
        <dbReference type="Proteomes" id="UP000008956"/>
    </source>
</evidence>
<sequence>MNNTFGLPDDLFGAILASAIAEGMNPANNRTMKKPNPEASKQNATPEDGAKAAKKIYDSYVAAGFNEVQAFELLKLVLSK</sequence>
<dbReference type="KEGG" id="rto:RTO_01270"/>
<feature type="region of interest" description="Disordered" evidence="1">
    <location>
        <begin position="26"/>
        <end position="50"/>
    </location>
</feature>
<evidence type="ECO:0000256" key="1">
    <source>
        <dbReference type="SAM" id="MobiDB-lite"/>
    </source>
</evidence>
<protein>
    <submittedName>
        <fullName evidence="2">Uncharacterized protein</fullName>
    </submittedName>
</protein>
<dbReference type="RefSeq" id="WP_015527577.1">
    <property type="nucleotide sequence ID" value="NC_021015.1"/>
</dbReference>
<gene>
    <name evidence="2" type="ORF">RTO_01270</name>
</gene>